<name>A0A502G2E3_9PROT</name>
<dbReference type="InterPro" id="IPR011004">
    <property type="entry name" value="Trimer_LpxA-like_sf"/>
</dbReference>
<dbReference type="PANTHER" id="PTHR43300:SF6">
    <property type="entry name" value="ACETYLTRANSFERASE YVOF-RELATED"/>
    <property type="match status" value="1"/>
</dbReference>
<gene>
    <name evidence="2" type="ORF">EAH89_14430</name>
</gene>
<evidence type="ECO:0008006" key="4">
    <source>
        <dbReference type="Google" id="ProtNLM"/>
    </source>
</evidence>
<evidence type="ECO:0000313" key="3">
    <source>
        <dbReference type="Proteomes" id="UP000317078"/>
    </source>
</evidence>
<evidence type="ECO:0000256" key="1">
    <source>
        <dbReference type="ARBA" id="ARBA00007274"/>
    </source>
</evidence>
<comment type="caution">
    <text evidence="2">The sequence shown here is derived from an EMBL/GenBank/DDBJ whole genome shotgun (WGS) entry which is preliminary data.</text>
</comment>
<dbReference type="Gene3D" id="2.160.10.10">
    <property type="entry name" value="Hexapeptide repeat proteins"/>
    <property type="match status" value="1"/>
</dbReference>
<evidence type="ECO:0000313" key="2">
    <source>
        <dbReference type="EMBL" id="TPG55751.1"/>
    </source>
</evidence>
<dbReference type="Proteomes" id="UP000317078">
    <property type="component" value="Unassembled WGS sequence"/>
</dbReference>
<proteinExistence type="inferred from homology"/>
<sequence>MGLNATILKGVIIGDGAVIAAGAIVNRDVPAGALAAGVPARPIQPIQWS</sequence>
<accession>A0A502G2E3</accession>
<comment type="similarity">
    <text evidence="1">Belongs to the transferase hexapeptide repeat family.</text>
</comment>
<dbReference type="InterPro" id="IPR001451">
    <property type="entry name" value="Hexapep"/>
</dbReference>
<dbReference type="SUPFAM" id="SSF51161">
    <property type="entry name" value="Trimeric LpxA-like enzymes"/>
    <property type="match status" value="1"/>
</dbReference>
<dbReference type="InterPro" id="IPR050179">
    <property type="entry name" value="Trans_hexapeptide_repeat"/>
</dbReference>
<reference evidence="2 3" key="1">
    <citation type="journal article" date="2019" name="Environ. Microbiol.">
        <title>Species interactions and distinct microbial communities in high Arctic permafrost affected cryosols are associated with the CH4 and CO2 gas fluxes.</title>
        <authorList>
            <person name="Altshuler I."/>
            <person name="Hamel J."/>
            <person name="Turney S."/>
            <person name="Magnuson E."/>
            <person name="Levesque R."/>
            <person name="Greer C."/>
            <person name="Whyte L.G."/>
        </authorList>
    </citation>
    <scope>NUCLEOTIDE SEQUENCE [LARGE SCALE GENOMIC DNA]</scope>
    <source>
        <strain evidence="2 3">S9.3B</strain>
    </source>
</reference>
<dbReference type="Pfam" id="PF14602">
    <property type="entry name" value="Hexapep_2"/>
    <property type="match status" value="1"/>
</dbReference>
<dbReference type="PANTHER" id="PTHR43300">
    <property type="entry name" value="ACETYLTRANSFERASE"/>
    <property type="match status" value="1"/>
</dbReference>
<keyword evidence="3" id="KW-1185">Reference proteome</keyword>
<protein>
    <recommendedName>
        <fullName evidence="4">Acyltransferase</fullName>
    </recommendedName>
</protein>
<organism evidence="2 3">
    <name type="scientific">Muricoccus nepalensis</name>
    <dbReference type="NCBI Taxonomy" id="1854500"/>
    <lineage>
        <taxon>Bacteria</taxon>
        <taxon>Pseudomonadati</taxon>
        <taxon>Pseudomonadota</taxon>
        <taxon>Alphaproteobacteria</taxon>
        <taxon>Acetobacterales</taxon>
        <taxon>Roseomonadaceae</taxon>
        <taxon>Muricoccus</taxon>
    </lineage>
</organism>
<dbReference type="AlphaFoldDB" id="A0A502G2E3"/>
<dbReference type="EMBL" id="RCZP01000012">
    <property type="protein sequence ID" value="TPG55751.1"/>
    <property type="molecule type" value="Genomic_DNA"/>
</dbReference>